<sequence>MAKKKKSSKEEQQQQQQQRDRSSSSSGSSSGTAITGLRPHDAPQQQAQQQLQQQAQQQQQQAGVGPASVPPPPRDVPMPAPSASDAAAAVSQPLSISGPTNVKRHLSLSLDLEWTGAEPLDIFQLVSKIGEGSFGSVYRAVDRRSGGVFAVKLVSRQPAGTNSLSPLSSMPGSPVSSSRHSPSTVAAAAAAAVSSDLLTAELENELNILKQCRHANIISYYGCFRSSKHMWLLMDCCVGNVKDLDQCKPLAEKHIAAIAASALHGLVYLHGKRIWHLDIKPTNILIAASGVIQLADFGVSKMIAVHRRSQNASNGTGGAETSPDASEVWEPAAGSKLYMAPEVLQGRNVAYDHRVDVWSLGISCIELAEGQPPYSELRPMTAVRHILEQPAAKLADVERLRKNAAREAAKQQKLQKRSAQRVKSDDPKTAKLMSEAGISPTSAEYMQIDQPTAGNEQDLWLRRPSKRWSSAFEDFVAQCLEKNAQERPASSQMETHSFVAHARCDGTVMLKRLNSFKSTRDAINGGDPLSSDVVQDYEGAPTDNNNESQTSSLADDSRLNASASRHALSTFPAPKRIRAYTTETTSSAVLVDSRLSTSSVYSDAPSTRSSGFITSRGSSDRSPLLAKNTKLNAGRPAIPYRQDDSVTVKCSCCTIL</sequence>
<dbReference type="PROSITE" id="PS50011">
    <property type="entry name" value="PROTEIN_KINASE_DOM"/>
    <property type="match status" value="1"/>
</dbReference>
<keyword evidence="7" id="KW-0418">Kinase</keyword>
<organism evidence="7 8">
    <name type="scientific">Capsaspora owczarzaki (strain ATCC 30864)</name>
    <dbReference type="NCBI Taxonomy" id="595528"/>
    <lineage>
        <taxon>Eukaryota</taxon>
        <taxon>Filasterea</taxon>
        <taxon>Capsaspora</taxon>
    </lineage>
</organism>
<evidence type="ECO:0000256" key="5">
    <source>
        <dbReference type="SAM" id="MobiDB-lite"/>
    </source>
</evidence>
<name>A0A0D2U275_CAPO3</name>
<evidence type="ECO:0000259" key="6">
    <source>
        <dbReference type="PROSITE" id="PS50011"/>
    </source>
</evidence>
<dbReference type="EC" id="2.7.11.1" evidence="1"/>
<dbReference type="InterPro" id="IPR050629">
    <property type="entry name" value="STE20/SPS1-PAK"/>
</dbReference>
<dbReference type="PROSITE" id="PS00108">
    <property type="entry name" value="PROTEIN_KINASE_ST"/>
    <property type="match status" value="1"/>
</dbReference>
<accession>A0A0D2U275</accession>
<dbReference type="GO" id="GO:0004674">
    <property type="term" value="F:protein serine/threonine kinase activity"/>
    <property type="evidence" value="ECO:0007669"/>
    <property type="project" value="UniProtKB-EC"/>
</dbReference>
<evidence type="ECO:0000313" key="8">
    <source>
        <dbReference type="Proteomes" id="UP000008743"/>
    </source>
</evidence>
<feature type="compositionally biased region" description="Polar residues" evidence="5">
    <location>
        <begin position="542"/>
        <end position="558"/>
    </location>
</feature>
<evidence type="ECO:0000256" key="3">
    <source>
        <dbReference type="ARBA" id="ARBA00022840"/>
    </source>
</evidence>
<dbReference type="InterPro" id="IPR017441">
    <property type="entry name" value="Protein_kinase_ATP_BS"/>
</dbReference>
<feature type="domain" description="Protein kinase" evidence="6">
    <location>
        <begin position="123"/>
        <end position="499"/>
    </location>
</feature>
<dbReference type="SUPFAM" id="SSF56112">
    <property type="entry name" value="Protein kinase-like (PK-like)"/>
    <property type="match status" value="1"/>
</dbReference>
<feature type="region of interest" description="Disordered" evidence="5">
    <location>
        <begin position="160"/>
        <end position="181"/>
    </location>
</feature>
<dbReference type="GO" id="GO:0005524">
    <property type="term" value="F:ATP binding"/>
    <property type="evidence" value="ECO:0007669"/>
    <property type="project" value="UniProtKB-UniRule"/>
</dbReference>
<dbReference type="AlphaFoldDB" id="A0A0D2U275"/>
<feature type="compositionally biased region" description="Pro residues" evidence="5">
    <location>
        <begin position="68"/>
        <end position="80"/>
    </location>
</feature>
<evidence type="ECO:0000256" key="4">
    <source>
        <dbReference type="PROSITE-ProRule" id="PRU10141"/>
    </source>
</evidence>
<dbReference type="Pfam" id="PF00069">
    <property type="entry name" value="Pkinase"/>
    <property type="match status" value="1"/>
</dbReference>
<dbReference type="SMART" id="SM00220">
    <property type="entry name" value="S_TKc"/>
    <property type="match status" value="1"/>
</dbReference>
<gene>
    <name evidence="7" type="ORF">CAOG_000822</name>
</gene>
<dbReference type="PANTHER" id="PTHR48012:SF2">
    <property type="entry name" value="STERILE20-LIKE KINASE, ISOFORM B"/>
    <property type="match status" value="1"/>
</dbReference>
<feature type="region of interest" description="Disordered" evidence="5">
    <location>
        <begin position="519"/>
        <end position="558"/>
    </location>
</feature>
<feature type="binding site" evidence="4">
    <location>
        <position position="152"/>
    </location>
    <ligand>
        <name>ATP</name>
        <dbReference type="ChEBI" id="CHEBI:30616"/>
    </ligand>
</feature>
<evidence type="ECO:0000256" key="2">
    <source>
        <dbReference type="ARBA" id="ARBA00022741"/>
    </source>
</evidence>
<dbReference type="GO" id="GO:0005737">
    <property type="term" value="C:cytoplasm"/>
    <property type="evidence" value="ECO:0007669"/>
    <property type="project" value="TreeGrafter"/>
</dbReference>
<dbReference type="OrthoDB" id="4062651at2759"/>
<dbReference type="Gene3D" id="1.10.510.10">
    <property type="entry name" value="Transferase(Phosphotransferase) domain 1"/>
    <property type="match status" value="1"/>
</dbReference>
<dbReference type="InterPro" id="IPR011009">
    <property type="entry name" value="Kinase-like_dom_sf"/>
</dbReference>
<feature type="compositionally biased region" description="Low complexity" evidence="5">
    <location>
        <begin position="44"/>
        <end position="67"/>
    </location>
</feature>
<dbReference type="eggNOG" id="KOG0574">
    <property type="taxonomic scope" value="Eukaryota"/>
</dbReference>
<keyword evidence="8" id="KW-1185">Reference proteome</keyword>
<dbReference type="PANTHER" id="PTHR48012">
    <property type="entry name" value="STERILE20-LIKE KINASE, ISOFORM B-RELATED"/>
    <property type="match status" value="1"/>
</dbReference>
<feature type="compositionally biased region" description="Low complexity" evidence="5">
    <location>
        <begin position="81"/>
        <end position="90"/>
    </location>
</feature>
<feature type="region of interest" description="Disordered" evidence="5">
    <location>
        <begin position="1"/>
        <end position="90"/>
    </location>
</feature>
<evidence type="ECO:0000256" key="1">
    <source>
        <dbReference type="ARBA" id="ARBA00012513"/>
    </source>
</evidence>
<dbReference type="EMBL" id="KE346360">
    <property type="protein sequence ID" value="KJE89326.1"/>
    <property type="molecule type" value="Genomic_DNA"/>
</dbReference>
<dbReference type="Proteomes" id="UP000008743">
    <property type="component" value="Unassembled WGS sequence"/>
</dbReference>
<feature type="region of interest" description="Disordered" evidence="5">
    <location>
        <begin position="403"/>
        <end position="443"/>
    </location>
</feature>
<dbReference type="InterPro" id="IPR008271">
    <property type="entry name" value="Ser/Thr_kinase_AS"/>
</dbReference>
<proteinExistence type="predicted"/>
<keyword evidence="7" id="KW-0808">Transferase</keyword>
<dbReference type="PROSITE" id="PS00107">
    <property type="entry name" value="PROTEIN_KINASE_ATP"/>
    <property type="match status" value="1"/>
</dbReference>
<feature type="compositionally biased region" description="Low complexity" evidence="5">
    <location>
        <begin position="163"/>
        <end position="181"/>
    </location>
</feature>
<feature type="compositionally biased region" description="Basic and acidic residues" evidence="5">
    <location>
        <begin position="8"/>
        <end position="22"/>
    </location>
</feature>
<evidence type="ECO:0000313" key="7">
    <source>
        <dbReference type="EMBL" id="KJE89326.1"/>
    </source>
</evidence>
<protein>
    <recommendedName>
        <fullName evidence="1">non-specific serine/threonine protein kinase</fullName>
        <ecNumber evidence="1">2.7.11.1</ecNumber>
    </recommendedName>
</protein>
<dbReference type="STRING" id="595528.A0A0D2U275"/>
<dbReference type="Gene3D" id="3.30.200.20">
    <property type="entry name" value="Phosphorylase Kinase, domain 1"/>
    <property type="match status" value="2"/>
</dbReference>
<reference evidence="8" key="1">
    <citation type="submission" date="2011-02" db="EMBL/GenBank/DDBJ databases">
        <title>The Genome Sequence of Capsaspora owczarzaki ATCC 30864.</title>
        <authorList>
            <person name="Russ C."/>
            <person name="Cuomo C."/>
            <person name="Burger G."/>
            <person name="Gray M.W."/>
            <person name="Holland P.W.H."/>
            <person name="King N."/>
            <person name="Lang F.B.F."/>
            <person name="Roger A.J."/>
            <person name="Ruiz-Trillo I."/>
            <person name="Young S.K."/>
            <person name="Zeng Q."/>
            <person name="Gargeya S."/>
            <person name="Alvarado L."/>
            <person name="Berlin A."/>
            <person name="Chapman S.B."/>
            <person name="Chen Z."/>
            <person name="Freedman E."/>
            <person name="Gellesch M."/>
            <person name="Goldberg J."/>
            <person name="Griggs A."/>
            <person name="Gujja S."/>
            <person name="Heilman E."/>
            <person name="Heiman D."/>
            <person name="Howarth C."/>
            <person name="Mehta T."/>
            <person name="Neiman D."/>
            <person name="Pearson M."/>
            <person name="Roberts A."/>
            <person name="Saif S."/>
            <person name="Shea T."/>
            <person name="Shenoy N."/>
            <person name="Sisk P."/>
            <person name="Stolte C."/>
            <person name="Sykes S."/>
            <person name="White J."/>
            <person name="Yandava C."/>
            <person name="Haas B."/>
            <person name="Nusbaum C."/>
            <person name="Birren B."/>
        </authorList>
    </citation>
    <scope>NUCLEOTIDE SEQUENCE</scope>
    <source>
        <strain evidence="8">ATCC 30864</strain>
    </source>
</reference>
<dbReference type="RefSeq" id="XP_004365693.2">
    <property type="nucleotide sequence ID" value="XM_004365636.2"/>
</dbReference>
<dbReference type="InterPro" id="IPR000719">
    <property type="entry name" value="Prot_kinase_dom"/>
</dbReference>
<keyword evidence="3 4" id="KW-0067">ATP-binding</keyword>
<dbReference type="PhylomeDB" id="A0A0D2U275"/>
<feature type="region of interest" description="Disordered" evidence="5">
    <location>
        <begin position="600"/>
        <end position="621"/>
    </location>
</feature>
<dbReference type="InParanoid" id="A0A0D2U275"/>
<keyword evidence="2 4" id="KW-0547">Nucleotide-binding</keyword>